<proteinExistence type="predicted"/>
<gene>
    <name evidence="1" type="ORF">LIER_34798</name>
</gene>
<protein>
    <submittedName>
        <fullName evidence="1">Uncharacterized protein</fullName>
    </submittedName>
</protein>
<accession>A0AAV3S4J5</accession>
<sequence>MVEAIQRVCLRVALIEWCKLNNFNSRLKIEDLQRKLRDAFERGTLDGTEVSNLEQDLDRAWGEEEIYWKERAKLKMLKEGDRNTKFFHAAAMIRRRKNRILRIEDGAGVWQEEDSRLEGEVRRYFEGIFSANSVCHPEKATQSVDHRVTEEMNRQLTRVITSEEVKRAVF</sequence>
<comment type="caution">
    <text evidence="1">The sequence shown here is derived from an EMBL/GenBank/DDBJ whole genome shotgun (WGS) entry which is preliminary data.</text>
</comment>
<keyword evidence="2" id="KW-1185">Reference proteome</keyword>
<evidence type="ECO:0000313" key="2">
    <source>
        <dbReference type="Proteomes" id="UP001454036"/>
    </source>
</evidence>
<dbReference type="EMBL" id="BAABME010014798">
    <property type="protein sequence ID" value="GAA0187511.1"/>
    <property type="molecule type" value="Genomic_DNA"/>
</dbReference>
<dbReference type="Proteomes" id="UP001454036">
    <property type="component" value="Unassembled WGS sequence"/>
</dbReference>
<reference evidence="1 2" key="1">
    <citation type="submission" date="2024-01" db="EMBL/GenBank/DDBJ databases">
        <title>The complete chloroplast genome sequence of Lithospermum erythrorhizon: insights into the phylogenetic relationship among Boraginaceae species and the maternal lineages of purple gromwells.</title>
        <authorList>
            <person name="Okada T."/>
            <person name="Watanabe K."/>
        </authorList>
    </citation>
    <scope>NUCLEOTIDE SEQUENCE [LARGE SCALE GENOMIC DNA]</scope>
</reference>
<evidence type="ECO:0000313" key="1">
    <source>
        <dbReference type="EMBL" id="GAA0187511.1"/>
    </source>
</evidence>
<dbReference type="AlphaFoldDB" id="A0AAV3S4J5"/>
<organism evidence="1 2">
    <name type="scientific">Lithospermum erythrorhizon</name>
    <name type="common">Purple gromwell</name>
    <name type="synonym">Lithospermum officinale var. erythrorhizon</name>
    <dbReference type="NCBI Taxonomy" id="34254"/>
    <lineage>
        <taxon>Eukaryota</taxon>
        <taxon>Viridiplantae</taxon>
        <taxon>Streptophyta</taxon>
        <taxon>Embryophyta</taxon>
        <taxon>Tracheophyta</taxon>
        <taxon>Spermatophyta</taxon>
        <taxon>Magnoliopsida</taxon>
        <taxon>eudicotyledons</taxon>
        <taxon>Gunneridae</taxon>
        <taxon>Pentapetalae</taxon>
        <taxon>asterids</taxon>
        <taxon>lamiids</taxon>
        <taxon>Boraginales</taxon>
        <taxon>Boraginaceae</taxon>
        <taxon>Boraginoideae</taxon>
        <taxon>Lithospermeae</taxon>
        <taxon>Lithospermum</taxon>
    </lineage>
</organism>
<name>A0AAV3S4J5_LITER</name>